<dbReference type="EMBL" id="OU503040">
    <property type="protein sequence ID" value="CAI9761450.1"/>
    <property type="molecule type" value="Genomic_DNA"/>
</dbReference>
<accession>A0AAD1Z278</accession>
<gene>
    <name evidence="1" type="ORF">FPE_LOCUS8880</name>
</gene>
<dbReference type="Gene3D" id="1.10.340.30">
    <property type="entry name" value="Hypothetical protein, domain 2"/>
    <property type="match status" value="1"/>
</dbReference>
<sequence>MQEIEVPSTLLTSTWMKGRQENKSNNACQVLRGNSFLVPGATLATILMLGALHARHIYEDKKIEEAREKGVELEFHPDVKASFLGLMPLRSISRLWGSLTSVVLAAESRCIEDAIRCGGLAPTKSSCIKNILKCLIEKKGKLCLEYLRDLSI</sequence>
<proteinExistence type="predicted"/>
<dbReference type="PANTHER" id="PTHR47203">
    <property type="match status" value="1"/>
</dbReference>
<name>A0AAD1Z278_9LAMI</name>
<protein>
    <submittedName>
        <fullName evidence="1">Uncharacterized protein</fullName>
    </submittedName>
</protein>
<reference evidence="1" key="1">
    <citation type="submission" date="2023-05" db="EMBL/GenBank/DDBJ databases">
        <authorList>
            <person name="Huff M."/>
        </authorList>
    </citation>
    <scope>NUCLEOTIDE SEQUENCE</scope>
</reference>
<dbReference type="AlphaFoldDB" id="A0AAD1Z278"/>
<dbReference type="PANTHER" id="PTHR47203:SF1">
    <property type="entry name" value="HYPOTHETICAL BASE EXCISION DNA REPAIR PROTEIN (EUROFUNG)"/>
    <property type="match status" value="1"/>
</dbReference>
<evidence type="ECO:0000313" key="1">
    <source>
        <dbReference type="EMBL" id="CAI9761450.1"/>
    </source>
</evidence>
<dbReference type="Proteomes" id="UP000834106">
    <property type="component" value="Chromosome 5"/>
</dbReference>
<organism evidence="1 2">
    <name type="scientific">Fraxinus pennsylvanica</name>
    <dbReference type="NCBI Taxonomy" id="56036"/>
    <lineage>
        <taxon>Eukaryota</taxon>
        <taxon>Viridiplantae</taxon>
        <taxon>Streptophyta</taxon>
        <taxon>Embryophyta</taxon>
        <taxon>Tracheophyta</taxon>
        <taxon>Spermatophyta</taxon>
        <taxon>Magnoliopsida</taxon>
        <taxon>eudicotyledons</taxon>
        <taxon>Gunneridae</taxon>
        <taxon>Pentapetalae</taxon>
        <taxon>asterids</taxon>
        <taxon>lamiids</taxon>
        <taxon>Lamiales</taxon>
        <taxon>Oleaceae</taxon>
        <taxon>Oleeae</taxon>
        <taxon>Fraxinus</taxon>
    </lineage>
</organism>
<keyword evidence="2" id="KW-1185">Reference proteome</keyword>
<evidence type="ECO:0000313" key="2">
    <source>
        <dbReference type="Proteomes" id="UP000834106"/>
    </source>
</evidence>